<gene>
    <name evidence="1" type="ORF">AZF04_09360</name>
</gene>
<dbReference type="OrthoDB" id="9795361at2"/>
<comment type="caution">
    <text evidence="1">The sequence shown here is derived from an EMBL/GenBank/DDBJ whole genome shotgun (WGS) entry which is preliminary data.</text>
</comment>
<dbReference type="AlphaFoldDB" id="A0A162D6D9"/>
<dbReference type="InterPro" id="IPR011426">
    <property type="entry name" value="CamS"/>
</dbReference>
<name>A0A162D6D9_9BACI</name>
<organism evidence="1 2">
    <name type="scientific">Alkalihalobacillus trypoxylicola</name>
    <dbReference type="NCBI Taxonomy" id="519424"/>
    <lineage>
        <taxon>Bacteria</taxon>
        <taxon>Bacillati</taxon>
        <taxon>Bacillota</taxon>
        <taxon>Bacilli</taxon>
        <taxon>Bacillales</taxon>
        <taxon>Bacillaceae</taxon>
        <taxon>Alkalihalobacillus</taxon>
    </lineage>
</organism>
<keyword evidence="2" id="KW-1185">Reference proteome</keyword>
<dbReference type="EMBL" id="LTAO01000034">
    <property type="protein sequence ID" value="KYG28282.1"/>
    <property type="molecule type" value="Genomic_DNA"/>
</dbReference>
<evidence type="ECO:0000313" key="2">
    <source>
        <dbReference type="Proteomes" id="UP000075806"/>
    </source>
</evidence>
<evidence type="ECO:0008006" key="3">
    <source>
        <dbReference type="Google" id="ProtNLM"/>
    </source>
</evidence>
<dbReference type="Pfam" id="PF07537">
    <property type="entry name" value="CamS"/>
    <property type="match status" value="1"/>
</dbReference>
<dbReference type="PIRSF" id="PIRSF012509">
    <property type="entry name" value="CamS"/>
    <property type="match status" value="1"/>
</dbReference>
<dbReference type="CDD" id="cd13441">
    <property type="entry name" value="CamS_repeat_1"/>
    <property type="match status" value="1"/>
</dbReference>
<dbReference type="CDD" id="cd13440">
    <property type="entry name" value="CamS_repeat_2"/>
    <property type="match status" value="1"/>
</dbReference>
<sequence length="379" mass="43103">MLTGCIPILQDAPEETDVNDEVNEEQDVAVIPPISTVDDFYQSVLYDGSYLHGSTRGYGPDMVYNRLDLDHLEVGLTRVATEYFDNNRYFFREGQFVTRTELNNWLRRYDEDDNPLGLNPALAGGEDKDMKEREEEAPRFLSHILEHNYLVENDNGNFEVGGIVIGISLNDTYHFSIDTDEGRYLYDVALEHSQALAQGKEAAELIVSRLRDSSKEEGAFNDIPIIVALFQEEARSSAIPGSFVAHAVAEPNEGLSRWQDINEQYYLFPSSAANSDVRNDADQFNSFKEEIQNFFENFVGVHGRGFYNNNKLQELTIEIPLQYQGKTEIVALTQFAASEIKQRYDDSLKVNVYIHSVGGQQEAVIIRNPNEEPFIHVYQ</sequence>
<accession>A0A162D6D9</accession>
<proteinExistence type="predicted"/>
<evidence type="ECO:0000313" key="1">
    <source>
        <dbReference type="EMBL" id="KYG28282.1"/>
    </source>
</evidence>
<dbReference type="STRING" id="519424.AZF04_09360"/>
<reference evidence="1" key="1">
    <citation type="submission" date="2016-02" db="EMBL/GenBank/DDBJ databases">
        <title>Genome sequence of Bacillus trypoxylicola KCTC 13244(T).</title>
        <authorList>
            <person name="Jeong H."/>
            <person name="Park S.-H."/>
            <person name="Choi S.-K."/>
        </authorList>
    </citation>
    <scope>NUCLEOTIDE SEQUENCE [LARGE SCALE GENOMIC DNA]</scope>
    <source>
        <strain evidence="1">KCTC 13244</strain>
    </source>
</reference>
<protein>
    <recommendedName>
        <fullName evidence="3">CamS family sex pheromone protein</fullName>
    </recommendedName>
</protein>
<dbReference type="Proteomes" id="UP000075806">
    <property type="component" value="Unassembled WGS sequence"/>
</dbReference>
<dbReference type="Gene3D" id="3.10.570.10">
    <property type="entry name" value="sex pheromone staph- cam373 precursor domain"/>
    <property type="match status" value="1"/>
</dbReference>